<evidence type="ECO:0000256" key="1">
    <source>
        <dbReference type="SAM" id="MobiDB-lite"/>
    </source>
</evidence>
<feature type="domain" description="C2H2-type" evidence="2">
    <location>
        <begin position="115"/>
        <end position="140"/>
    </location>
</feature>
<gene>
    <name evidence="3" type="ORF">TrLO_g1881</name>
</gene>
<keyword evidence="4" id="KW-1185">Reference proteome</keyword>
<evidence type="ECO:0000259" key="2">
    <source>
        <dbReference type="SMART" id="SM00355"/>
    </source>
</evidence>
<sequence length="201" mass="22572">MSAEGEEGEGSKHKRLGFDGNETPRLVHEDASTIAPHDIANDDLEDDSVAGGAGGDVVSARRKWGGHNWIEGVERDKRGNAIRACGIAGCQHMTGNPVHMKNHNASKHGINVVWFSCDQYNCDYKANEAGNLKRHKQQNHNICDVVWHQCDSCDYKAKLAGYLKNHKQDIHNIGVVWRHCNSCEYKAKRTSQLKEHKKRKH</sequence>
<dbReference type="EMBL" id="BRXW01000298">
    <property type="protein sequence ID" value="GMI17605.1"/>
    <property type="molecule type" value="Genomic_DNA"/>
</dbReference>
<evidence type="ECO:0000313" key="3">
    <source>
        <dbReference type="EMBL" id="GMI17605.1"/>
    </source>
</evidence>
<protein>
    <recommendedName>
        <fullName evidence="2">C2H2-type domain-containing protein</fullName>
    </recommendedName>
</protein>
<dbReference type="OrthoDB" id="1095242at2759"/>
<evidence type="ECO:0000313" key="4">
    <source>
        <dbReference type="Proteomes" id="UP001165122"/>
    </source>
</evidence>
<dbReference type="InterPro" id="IPR057830">
    <property type="entry name" value="Znf_C2H2_ZNF462_N"/>
</dbReference>
<dbReference type="Proteomes" id="UP001165122">
    <property type="component" value="Unassembled WGS sequence"/>
</dbReference>
<dbReference type="SMART" id="SM00355">
    <property type="entry name" value="ZnF_C2H2"/>
    <property type="match status" value="4"/>
</dbReference>
<feature type="domain" description="C2H2-type" evidence="2">
    <location>
        <begin position="83"/>
        <end position="108"/>
    </location>
</feature>
<proteinExistence type="predicted"/>
<dbReference type="InterPro" id="IPR013087">
    <property type="entry name" value="Znf_C2H2_type"/>
</dbReference>
<feature type="domain" description="C2H2-type" evidence="2">
    <location>
        <begin position="178"/>
        <end position="201"/>
    </location>
</feature>
<reference evidence="4" key="1">
    <citation type="journal article" date="2023" name="Commun. Biol.">
        <title>Genome analysis of Parmales, the sister group of diatoms, reveals the evolutionary specialization of diatoms from phago-mixotrophs to photoautotrophs.</title>
        <authorList>
            <person name="Ban H."/>
            <person name="Sato S."/>
            <person name="Yoshikawa S."/>
            <person name="Yamada K."/>
            <person name="Nakamura Y."/>
            <person name="Ichinomiya M."/>
            <person name="Sato N."/>
            <person name="Blanc-Mathieu R."/>
            <person name="Endo H."/>
            <person name="Kuwata A."/>
            <person name="Ogata H."/>
        </authorList>
    </citation>
    <scope>NUCLEOTIDE SEQUENCE [LARGE SCALE GENOMIC DNA]</scope>
    <source>
        <strain evidence="4">NIES 3700</strain>
    </source>
</reference>
<dbReference type="AlphaFoldDB" id="A0A9W7FT94"/>
<feature type="domain" description="C2H2-type" evidence="2">
    <location>
        <begin position="148"/>
        <end position="171"/>
    </location>
</feature>
<dbReference type="Pfam" id="PF23223">
    <property type="entry name" value="zf-C2H2_ZNF462"/>
    <property type="match status" value="1"/>
</dbReference>
<comment type="caution">
    <text evidence="3">The sequence shown here is derived from an EMBL/GenBank/DDBJ whole genome shotgun (WGS) entry which is preliminary data.</text>
</comment>
<organism evidence="3 4">
    <name type="scientific">Triparma laevis f. longispina</name>
    <dbReference type="NCBI Taxonomy" id="1714387"/>
    <lineage>
        <taxon>Eukaryota</taxon>
        <taxon>Sar</taxon>
        <taxon>Stramenopiles</taxon>
        <taxon>Ochrophyta</taxon>
        <taxon>Bolidophyceae</taxon>
        <taxon>Parmales</taxon>
        <taxon>Triparmaceae</taxon>
        <taxon>Triparma</taxon>
    </lineage>
</organism>
<dbReference type="Gene3D" id="3.30.160.60">
    <property type="entry name" value="Classic Zinc Finger"/>
    <property type="match status" value="2"/>
</dbReference>
<accession>A0A9W7FT94</accession>
<feature type="region of interest" description="Disordered" evidence="1">
    <location>
        <begin position="1"/>
        <end position="24"/>
    </location>
</feature>
<name>A0A9W7FT94_9STRA</name>